<comment type="caution">
    <text evidence="2">The sequence shown here is derived from an EMBL/GenBank/DDBJ whole genome shotgun (WGS) entry which is preliminary data.</text>
</comment>
<keyword evidence="3" id="KW-1185">Reference proteome</keyword>
<accession>A0ABW5B1L9</accession>
<feature type="chain" id="PRO_5045419279" description="DUF4369 domain-containing protein" evidence="1">
    <location>
        <begin position="30"/>
        <end position="207"/>
    </location>
</feature>
<keyword evidence="1" id="KW-0732">Signal</keyword>
<evidence type="ECO:0000313" key="2">
    <source>
        <dbReference type="EMBL" id="MFD2188227.1"/>
    </source>
</evidence>
<protein>
    <recommendedName>
        <fullName evidence="4">DUF4369 domain-containing protein</fullName>
    </recommendedName>
</protein>
<gene>
    <name evidence="2" type="ORF">ACFSJT_15595</name>
</gene>
<proteinExistence type="predicted"/>
<dbReference type="Proteomes" id="UP001597344">
    <property type="component" value="Unassembled WGS sequence"/>
</dbReference>
<feature type="signal peptide" evidence="1">
    <location>
        <begin position="1"/>
        <end position="29"/>
    </location>
</feature>
<name>A0ABW5B1L9_9FLAO</name>
<evidence type="ECO:0000313" key="3">
    <source>
        <dbReference type="Proteomes" id="UP001597344"/>
    </source>
</evidence>
<dbReference type="EMBL" id="JBHUHY010000016">
    <property type="protein sequence ID" value="MFD2188227.1"/>
    <property type="molecule type" value="Genomic_DNA"/>
</dbReference>
<evidence type="ECO:0000256" key="1">
    <source>
        <dbReference type="SAM" id="SignalP"/>
    </source>
</evidence>
<dbReference type="RefSeq" id="WP_378321248.1">
    <property type="nucleotide sequence ID" value="NZ_JBHUHY010000016.1"/>
</dbReference>
<evidence type="ECO:0008006" key="4">
    <source>
        <dbReference type="Google" id="ProtNLM"/>
    </source>
</evidence>
<organism evidence="2 3">
    <name type="scientific">Aquimarina celericrescens</name>
    <dbReference type="NCBI Taxonomy" id="1964542"/>
    <lineage>
        <taxon>Bacteria</taxon>
        <taxon>Pseudomonadati</taxon>
        <taxon>Bacteroidota</taxon>
        <taxon>Flavobacteriia</taxon>
        <taxon>Flavobacteriales</taxon>
        <taxon>Flavobacteriaceae</taxon>
        <taxon>Aquimarina</taxon>
    </lineage>
</organism>
<sequence>MRGINVKNAKKSLLILVNLCFFVSMQAQNDQISLQSISEQEFAVNSINGIPFTVVLEDSNSDGQYHLPSGGSVTFKVADMIGKRSTLRIVFEEEMYHSLEDKLIEQYDSDVQWITNFLEIKEKDRKMFPTRPVFTDAGLEKLKSKVFEYATTDRKEDYFNQWIEKINYSVGAVDFFRKLYAASNGEDNEHRHNFLPINIHEELQKYR</sequence>
<reference evidence="3" key="1">
    <citation type="journal article" date="2019" name="Int. J. Syst. Evol. Microbiol.">
        <title>The Global Catalogue of Microorganisms (GCM) 10K type strain sequencing project: providing services to taxonomists for standard genome sequencing and annotation.</title>
        <authorList>
            <consortium name="The Broad Institute Genomics Platform"/>
            <consortium name="The Broad Institute Genome Sequencing Center for Infectious Disease"/>
            <person name="Wu L."/>
            <person name="Ma J."/>
        </authorList>
    </citation>
    <scope>NUCLEOTIDE SEQUENCE [LARGE SCALE GENOMIC DNA]</scope>
    <source>
        <strain evidence="3">DT92</strain>
    </source>
</reference>